<proteinExistence type="predicted"/>
<dbReference type="Gene3D" id="3.60.20.40">
    <property type="match status" value="1"/>
</dbReference>
<evidence type="ECO:0000313" key="1">
    <source>
        <dbReference type="EMBL" id="RZF42625.1"/>
    </source>
</evidence>
<dbReference type="EMBL" id="QKKF02014716">
    <property type="protein sequence ID" value="RZF42625.1"/>
    <property type="molecule type" value="Genomic_DNA"/>
</dbReference>
<dbReference type="Proteomes" id="UP000291343">
    <property type="component" value="Unassembled WGS sequence"/>
</dbReference>
<name>A0A482X9H9_LAOST</name>
<comment type="caution">
    <text evidence="1">The sequence shown here is derived from an EMBL/GenBank/DDBJ whole genome shotgun (WGS) entry which is preliminary data.</text>
</comment>
<evidence type="ECO:0000313" key="2">
    <source>
        <dbReference type="Proteomes" id="UP000291343"/>
    </source>
</evidence>
<dbReference type="InParanoid" id="A0A482X9H9"/>
<dbReference type="AlphaFoldDB" id="A0A482X9H9"/>
<gene>
    <name evidence="1" type="ORF">LSTR_LSTR001420</name>
</gene>
<reference evidence="1 2" key="1">
    <citation type="journal article" date="2017" name="Gigascience">
        <title>Genome sequence of the small brown planthopper, Laodelphax striatellus.</title>
        <authorList>
            <person name="Zhu J."/>
            <person name="Jiang F."/>
            <person name="Wang X."/>
            <person name="Yang P."/>
            <person name="Bao Y."/>
            <person name="Zhao W."/>
            <person name="Wang W."/>
            <person name="Lu H."/>
            <person name="Wang Q."/>
            <person name="Cui N."/>
            <person name="Li J."/>
            <person name="Chen X."/>
            <person name="Luo L."/>
            <person name="Yu J."/>
            <person name="Kang L."/>
            <person name="Cui F."/>
        </authorList>
    </citation>
    <scope>NUCLEOTIDE SEQUENCE [LARGE SCALE GENOMIC DNA]</scope>
    <source>
        <strain evidence="1">Lst14</strain>
    </source>
</reference>
<sequence>MFENILEGMKGMETNMKKMKGMKERNETYGRRLQKLGHKMSRYRDRGSVVCSLVQNNGTIYANADYRKKGEVYGMN</sequence>
<keyword evidence="2" id="KW-1185">Reference proteome</keyword>
<dbReference type="STRING" id="195883.A0A482X9H9"/>
<organism evidence="1 2">
    <name type="scientific">Laodelphax striatellus</name>
    <name type="common">Small brown planthopper</name>
    <name type="synonym">Delphax striatella</name>
    <dbReference type="NCBI Taxonomy" id="195883"/>
    <lineage>
        <taxon>Eukaryota</taxon>
        <taxon>Metazoa</taxon>
        <taxon>Ecdysozoa</taxon>
        <taxon>Arthropoda</taxon>
        <taxon>Hexapoda</taxon>
        <taxon>Insecta</taxon>
        <taxon>Pterygota</taxon>
        <taxon>Neoptera</taxon>
        <taxon>Paraneoptera</taxon>
        <taxon>Hemiptera</taxon>
        <taxon>Auchenorrhyncha</taxon>
        <taxon>Fulgoroidea</taxon>
        <taxon>Delphacidae</taxon>
        <taxon>Criomorphinae</taxon>
        <taxon>Laodelphax</taxon>
    </lineage>
</organism>
<accession>A0A482X9H9</accession>
<dbReference type="OrthoDB" id="1081007at2759"/>
<dbReference type="InterPro" id="IPR043137">
    <property type="entry name" value="GGT_ssub_C"/>
</dbReference>
<protein>
    <submittedName>
        <fullName evidence="1">Uncharacterized protein</fullName>
    </submittedName>
</protein>